<keyword evidence="3" id="KW-0963">Cytoplasm</keyword>
<dbReference type="InterPro" id="IPR018060">
    <property type="entry name" value="HTH_AraC"/>
</dbReference>
<dbReference type="SUPFAM" id="SSF52172">
    <property type="entry name" value="CheY-like"/>
    <property type="match status" value="1"/>
</dbReference>
<dbReference type="GO" id="GO:0003700">
    <property type="term" value="F:DNA-binding transcription factor activity"/>
    <property type="evidence" value="ECO:0007669"/>
    <property type="project" value="InterPro"/>
</dbReference>
<dbReference type="GO" id="GO:0043565">
    <property type="term" value="F:sequence-specific DNA binding"/>
    <property type="evidence" value="ECO:0007669"/>
    <property type="project" value="InterPro"/>
</dbReference>
<gene>
    <name evidence="13" type="ORF">FYJ37_09610</name>
</gene>
<dbReference type="InterPro" id="IPR011006">
    <property type="entry name" value="CheY-like_superfamily"/>
</dbReference>
<evidence type="ECO:0000256" key="7">
    <source>
        <dbReference type="ARBA" id="ARBA00023125"/>
    </source>
</evidence>
<dbReference type="AlphaFoldDB" id="A0A844FBW2"/>
<evidence type="ECO:0000256" key="2">
    <source>
        <dbReference type="ARBA" id="ARBA00018672"/>
    </source>
</evidence>
<dbReference type="GO" id="GO:0005737">
    <property type="term" value="C:cytoplasm"/>
    <property type="evidence" value="ECO:0007669"/>
    <property type="project" value="UniProtKB-SubCell"/>
</dbReference>
<reference evidence="13 14" key="1">
    <citation type="submission" date="2019-08" db="EMBL/GenBank/DDBJ databases">
        <title>In-depth cultivation of the pig gut microbiome towards novel bacterial diversity and tailored functional studies.</title>
        <authorList>
            <person name="Wylensek D."/>
            <person name="Hitch T.C.A."/>
            <person name="Clavel T."/>
        </authorList>
    </citation>
    <scope>NUCLEOTIDE SEQUENCE [LARGE SCALE GENOMIC DNA]</scope>
    <source>
        <strain evidence="13 14">BL-389-WT-3D</strain>
    </source>
</reference>
<dbReference type="PANTHER" id="PTHR42713">
    <property type="entry name" value="HISTIDINE KINASE-RELATED"/>
    <property type="match status" value="1"/>
</dbReference>
<dbReference type="Pfam" id="PF17853">
    <property type="entry name" value="GGDEF_2"/>
    <property type="match status" value="1"/>
</dbReference>
<dbReference type="InterPro" id="IPR051552">
    <property type="entry name" value="HptR"/>
</dbReference>
<comment type="caution">
    <text evidence="13">The sequence shown here is derived from an EMBL/GenBank/DDBJ whole genome shotgun (WGS) entry which is preliminary data.</text>
</comment>
<evidence type="ECO:0000259" key="11">
    <source>
        <dbReference type="PROSITE" id="PS01124"/>
    </source>
</evidence>
<evidence type="ECO:0000313" key="13">
    <source>
        <dbReference type="EMBL" id="MSS40605.1"/>
    </source>
</evidence>
<dbReference type="InterPro" id="IPR041522">
    <property type="entry name" value="CdaR_GGDEF"/>
</dbReference>
<evidence type="ECO:0000256" key="1">
    <source>
        <dbReference type="ARBA" id="ARBA00004496"/>
    </source>
</evidence>
<dbReference type="Pfam" id="PF12833">
    <property type="entry name" value="HTH_18"/>
    <property type="match status" value="1"/>
</dbReference>
<comment type="function">
    <text evidence="9">May play the central regulatory role in sporulation. It may be an element of the effector pathway responsible for the activation of sporulation genes in response to nutritional stress. Spo0A may act in concert with spo0H (a sigma factor) to control the expression of some genes that are critical to the sporulation process.</text>
</comment>
<dbReference type="PANTHER" id="PTHR42713:SF3">
    <property type="entry name" value="TRANSCRIPTIONAL REGULATORY PROTEIN HPTR"/>
    <property type="match status" value="1"/>
</dbReference>
<dbReference type="CDD" id="cd17536">
    <property type="entry name" value="REC_YesN-like"/>
    <property type="match status" value="1"/>
</dbReference>
<evidence type="ECO:0000256" key="4">
    <source>
        <dbReference type="ARBA" id="ARBA00022553"/>
    </source>
</evidence>
<accession>A0A844FBW2</accession>
<dbReference type="Proteomes" id="UP000462363">
    <property type="component" value="Unassembled WGS sequence"/>
</dbReference>
<dbReference type="InterPro" id="IPR009057">
    <property type="entry name" value="Homeodomain-like_sf"/>
</dbReference>
<dbReference type="EMBL" id="VUMB01000017">
    <property type="protein sequence ID" value="MSS40605.1"/>
    <property type="molecule type" value="Genomic_DNA"/>
</dbReference>
<feature type="domain" description="HTH araC/xylS-type" evidence="11">
    <location>
        <begin position="459"/>
        <end position="558"/>
    </location>
</feature>
<keyword evidence="7" id="KW-0238">DNA-binding</keyword>
<protein>
    <recommendedName>
        <fullName evidence="2">Stage 0 sporulation protein A homolog</fullName>
    </recommendedName>
</protein>
<dbReference type="Gene3D" id="3.40.50.2300">
    <property type="match status" value="1"/>
</dbReference>
<keyword evidence="4 10" id="KW-0597">Phosphoprotein</keyword>
<feature type="domain" description="Response regulatory" evidence="12">
    <location>
        <begin position="24"/>
        <end position="141"/>
    </location>
</feature>
<evidence type="ECO:0000256" key="10">
    <source>
        <dbReference type="PROSITE-ProRule" id="PRU00169"/>
    </source>
</evidence>
<evidence type="ECO:0000256" key="6">
    <source>
        <dbReference type="ARBA" id="ARBA00023015"/>
    </source>
</evidence>
<evidence type="ECO:0000256" key="3">
    <source>
        <dbReference type="ARBA" id="ARBA00022490"/>
    </source>
</evidence>
<dbReference type="PROSITE" id="PS50110">
    <property type="entry name" value="RESPONSE_REGULATORY"/>
    <property type="match status" value="1"/>
</dbReference>
<feature type="modified residue" description="4-aspartylphosphate" evidence="10">
    <location>
        <position position="76"/>
    </location>
</feature>
<dbReference type="SMART" id="SM00448">
    <property type="entry name" value="REC"/>
    <property type="match status" value="1"/>
</dbReference>
<dbReference type="Gene3D" id="1.10.10.60">
    <property type="entry name" value="Homeodomain-like"/>
    <property type="match status" value="2"/>
</dbReference>
<sequence length="563" mass="65165">MFIMAVFGVSEFKDRQEDGMEYYKILLVDDELEIRDGMIQKLDWHQLGYDVAAAAENGVEALEKADQVQPDVIMTDIRMPFMDGLEFIEKVIERLPAVKIIVFSGFDDFEYAQKAINLGVEEYILKPISARQLEESLIKLKKKMDEELARKRDIAILRRSYEESFPILREQFFISMIEGRMTPRQIEVKMNQYGLSLSARHKTVAVLSANENSLSFVRKNVFAGEEELIPIAIKRTAEDIIGKYHEMYSFLYLNYVVLIVALEWESQISLLCQEVNEACKAACRITDADVTAGIGGIYGRFEELKYSFEEAQNALEYSTLLRKEGRLAAYIKDMEPEDTTARLQLEEQDERLLMNAVKSNNMEKAQKQISRFFERLEQARLPFCQYQMYILEIFTVLMKLVNVYQLDTNVVFKGASDYIEAVLGLHSLEEIKDWFIQACRQIGTLIQKERMASGKMLVEKARQYVDENYADAEFSVETLCESLHISPAYFSTIFKKEAGINFISYLTDVRMKEAMRLLDETDEKTYMIAAKVGYSEPNYFSYAFKKQVGVSPSRYRKGLRDQQ</sequence>
<dbReference type="Pfam" id="PF00072">
    <property type="entry name" value="Response_reg"/>
    <property type="match status" value="1"/>
</dbReference>
<evidence type="ECO:0000256" key="8">
    <source>
        <dbReference type="ARBA" id="ARBA00023163"/>
    </source>
</evidence>
<dbReference type="SUPFAM" id="SSF46689">
    <property type="entry name" value="Homeodomain-like"/>
    <property type="match status" value="2"/>
</dbReference>
<comment type="subcellular location">
    <subcellularLocation>
        <location evidence="1">Cytoplasm</location>
    </subcellularLocation>
</comment>
<keyword evidence="8" id="KW-0804">Transcription</keyword>
<evidence type="ECO:0000313" key="14">
    <source>
        <dbReference type="Proteomes" id="UP000462363"/>
    </source>
</evidence>
<keyword evidence="5" id="KW-0902">Two-component regulatory system</keyword>
<evidence type="ECO:0000256" key="5">
    <source>
        <dbReference type="ARBA" id="ARBA00023012"/>
    </source>
</evidence>
<name>A0A844FBW2_CLOSV</name>
<proteinExistence type="predicted"/>
<dbReference type="GO" id="GO:0000160">
    <property type="term" value="P:phosphorelay signal transduction system"/>
    <property type="evidence" value="ECO:0007669"/>
    <property type="project" value="UniProtKB-KW"/>
</dbReference>
<evidence type="ECO:0000259" key="12">
    <source>
        <dbReference type="PROSITE" id="PS50110"/>
    </source>
</evidence>
<keyword evidence="6" id="KW-0805">Transcription regulation</keyword>
<evidence type="ECO:0000256" key="9">
    <source>
        <dbReference type="ARBA" id="ARBA00024867"/>
    </source>
</evidence>
<dbReference type="InterPro" id="IPR020449">
    <property type="entry name" value="Tscrpt_reg_AraC-type_HTH"/>
</dbReference>
<dbReference type="PRINTS" id="PR00032">
    <property type="entry name" value="HTHARAC"/>
</dbReference>
<dbReference type="SMART" id="SM00342">
    <property type="entry name" value="HTH_ARAC"/>
    <property type="match status" value="1"/>
</dbReference>
<organism evidence="13 14">
    <name type="scientific">Clostridium scindens (strain JCM 10418 / VPI 12708)</name>
    <dbReference type="NCBI Taxonomy" id="29347"/>
    <lineage>
        <taxon>Bacteria</taxon>
        <taxon>Bacillati</taxon>
        <taxon>Bacillota</taxon>
        <taxon>Clostridia</taxon>
        <taxon>Lachnospirales</taxon>
        <taxon>Lachnospiraceae</taxon>
    </lineage>
</organism>
<dbReference type="InterPro" id="IPR001789">
    <property type="entry name" value="Sig_transdc_resp-reg_receiver"/>
</dbReference>
<dbReference type="PROSITE" id="PS01124">
    <property type="entry name" value="HTH_ARAC_FAMILY_2"/>
    <property type="match status" value="1"/>
</dbReference>